<dbReference type="GO" id="GO:0055085">
    <property type="term" value="P:transmembrane transport"/>
    <property type="evidence" value="ECO:0007669"/>
    <property type="project" value="InterPro"/>
</dbReference>
<dbReference type="AlphaFoldDB" id="W9AW96"/>
<accession>W9AW96</accession>
<sequence length="128" mass="14039">MQVSTPQPHPMTRLLTQMSRIAGSRWTALIVAAAVVVHLVVGAVTGFGHDWQIAVHTAAALVTLPMLFILQHTTNRETRAILIKLDELISATSAATEDVMDIEENEVEDQEKVHERLHHTGGDGRSET</sequence>
<gene>
    <name evidence="3" type="ORF">BN977_04894</name>
</gene>
<dbReference type="InterPro" id="IPR007251">
    <property type="entry name" value="Iron_permease_Fet4"/>
</dbReference>
<name>W9AW96_MYCCO</name>
<keyword evidence="4" id="KW-1185">Reference proteome</keyword>
<proteinExistence type="predicted"/>
<organism evidence="3 4">
    <name type="scientific">Mycolicibacterium cosmeticum</name>
    <dbReference type="NCBI Taxonomy" id="258533"/>
    <lineage>
        <taxon>Bacteria</taxon>
        <taxon>Bacillati</taxon>
        <taxon>Actinomycetota</taxon>
        <taxon>Actinomycetes</taxon>
        <taxon>Mycobacteriales</taxon>
        <taxon>Mycobacteriaceae</taxon>
        <taxon>Mycolicibacterium</taxon>
    </lineage>
</organism>
<evidence type="ECO:0000256" key="2">
    <source>
        <dbReference type="SAM" id="Phobius"/>
    </source>
</evidence>
<comment type="caution">
    <text evidence="3">The sequence shown here is derived from an EMBL/GenBank/DDBJ whole genome shotgun (WGS) entry which is preliminary data.</text>
</comment>
<dbReference type="Proteomes" id="UP000028870">
    <property type="component" value="Unassembled WGS sequence"/>
</dbReference>
<keyword evidence="2" id="KW-0812">Transmembrane</keyword>
<dbReference type="EMBL" id="CCBB010000003">
    <property type="protein sequence ID" value="CDO10064.1"/>
    <property type="molecule type" value="Genomic_DNA"/>
</dbReference>
<keyword evidence="2" id="KW-1133">Transmembrane helix</keyword>
<dbReference type="eggNOG" id="COG5478">
    <property type="taxonomic scope" value="Bacteria"/>
</dbReference>
<reference evidence="3" key="1">
    <citation type="submission" date="2014-03" db="EMBL/GenBank/DDBJ databases">
        <title>Draft Genome Sequence of Mycobacterium cosmeticum DSM 44829.</title>
        <authorList>
            <person name="Croce O."/>
            <person name="Robert C."/>
            <person name="Raoult D."/>
            <person name="Drancourt M."/>
        </authorList>
    </citation>
    <scope>NUCLEOTIDE SEQUENCE [LARGE SCALE GENOMIC DNA]</scope>
    <source>
        <strain evidence="3">DSM 44829</strain>
    </source>
</reference>
<keyword evidence="2" id="KW-0472">Membrane</keyword>
<dbReference type="Pfam" id="PF04120">
    <property type="entry name" value="Iron_permease"/>
    <property type="match status" value="1"/>
</dbReference>
<reference evidence="3" key="2">
    <citation type="submission" date="2014-03" db="EMBL/GenBank/DDBJ databases">
        <authorList>
            <person name="Urmite Genomes"/>
        </authorList>
    </citation>
    <scope>NUCLEOTIDE SEQUENCE</scope>
    <source>
        <strain evidence="3">DSM 44829</strain>
    </source>
</reference>
<dbReference type="STRING" id="258533.BN977_04894"/>
<evidence type="ECO:0000313" key="4">
    <source>
        <dbReference type="Proteomes" id="UP000028870"/>
    </source>
</evidence>
<feature type="transmembrane region" description="Helical" evidence="2">
    <location>
        <begin position="53"/>
        <end position="70"/>
    </location>
</feature>
<feature type="transmembrane region" description="Helical" evidence="2">
    <location>
        <begin position="26"/>
        <end position="47"/>
    </location>
</feature>
<feature type="region of interest" description="Disordered" evidence="1">
    <location>
        <begin position="106"/>
        <end position="128"/>
    </location>
</feature>
<evidence type="ECO:0000256" key="1">
    <source>
        <dbReference type="SAM" id="MobiDB-lite"/>
    </source>
</evidence>
<feature type="compositionally biased region" description="Basic and acidic residues" evidence="1">
    <location>
        <begin position="110"/>
        <end position="128"/>
    </location>
</feature>
<protein>
    <submittedName>
        <fullName evidence="3">Small integral membrane protein</fullName>
    </submittedName>
</protein>
<evidence type="ECO:0000313" key="3">
    <source>
        <dbReference type="EMBL" id="CDO10064.1"/>
    </source>
</evidence>